<dbReference type="Proteomes" id="UP000030651">
    <property type="component" value="Unassembled WGS sequence"/>
</dbReference>
<evidence type="ECO:0000256" key="1">
    <source>
        <dbReference type="ARBA" id="ARBA00022723"/>
    </source>
</evidence>
<dbReference type="AlphaFoldDB" id="W3XPF9"/>
<dbReference type="GO" id="GO:0050821">
    <property type="term" value="P:protein stabilization"/>
    <property type="evidence" value="ECO:0007669"/>
    <property type="project" value="TreeGrafter"/>
</dbReference>
<dbReference type="RefSeq" id="XP_007828002.1">
    <property type="nucleotide sequence ID" value="XM_007829811.1"/>
</dbReference>
<evidence type="ECO:0000256" key="2">
    <source>
        <dbReference type="ARBA" id="ARBA00022771"/>
    </source>
</evidence>
<gene>
    <name evidence="7" type="ORF">PFICI_01230</name>
</gene>
<dbReference type="GeneID" id="19266243"/>
<evidence type="ECO:0000256" key="4">
    <source>
        <dbReference type="PROSITE-ProRule" id="PRU00834"/>
    </source>
</evidence>
<evidence type="ECO:0000259" key="6">
    <source>
        <dbReference type="PROSITE" id="PS51501"/>
    </source>
</evidence>
<dbReference type="GO" id="GO:0051087">
    <property type="term" value="F:protein-folding chaperone binding"/>
    <property type="evidence" value="ECO:0007669"/>
    <property type="project" value="TreeGrafter"/>
</dbReference>
<dbReference type="EMBL" id="KI912109">
    <property type="protein sequence ID" value="ETS87402.1"/>
    <property type="molecule type" value="Genomic_DNA"/>
</dbReference>
<evidence type="ECO:0000313" key="8">
    <source>
        <dbReference type="Proteomes" id="UP000030651"/>
    </source>
</evidence>
<dbReference type="PROSITE" id="PS51501">
    <property type="entry name" value="ZF_DNL"/>
    <property type="match status" value="1"/>
</dbReference>
<dbReference type="eggNOG" id="KOG3277">
    <property type="taxonomic scope" value="Eukaryota"/>
</dbReference>
<evidence type="ECO:0000256" key="3">
    <source>
        <dbReference type="ARBA" id="ARBA00022833"/>
    </source>
</evidence>
<keyword evidence="2 4" id="KW-0863">Zinc-finger</keyword>
<dbReference type="KEGG" id="pfy:PFICI_01230"/>
<feature type="compositionally biased region" description="Low complexity" evidence="5">
    <location>
        <begin position="176"/>
        <end position="188"/>
    </location>
</feature>
<dbReference type="GO" id="GO:0006457">
    <property type="term" value="P:protein folding"/>
    <property type="evidence" value="ECO:0007669"/>
    <property type="project" value="TreeGrafter"/>
</dbReference>
<feature type="compositionally biased region" description="Basic and acidic residues" evidence="5">
    <location>
        <begin position="262"/>
        <end position="279"/>
    </location>
</feature>
<proteinExistence type="predicted"/>
<dbReference type="OrthoDB" id="512667at2759"/>
<feature type="compositionally biased region" description="Low complexity" evidence="5">
    <location>
        <begin position="204"/>
        <end position="216"/>
    </location>
</feature>
<dbReference type="InterPro" id="IPR024158">
    <property type="entry name" value="Mt_import_TIM15"/>
</dbReference>
<keyword evidence="1" id="KW-0479">Metal-binding</keyword>
<dbReference type="InterPro" id="IPR007853">
    <property type="entry name" value="Znf_DNL-typ"/>
</dbReference>
<keyword evidence="3" id="KW-0862">Zinc</keyword>
<name>W3XPF9_PESFW</name>
<dbReference type="InParanoid" id="W3XPF9"/>
<feature type="region of interest" description="Disordered" evidence="5">
    <location>
        <begin position="164"/>
        <end position="350"/>
    </location>
</feature>
<dbReference type="PANTHER" id="PTHR20922">
    <property type="entry name" value="DNL-TYPE ZINC FINGER PROTEIN"/>
    <property type="match status" value="1"/>
</dbReference>
<dbReference type="HOGENOM" id="CLU_588060_0_0_1"/>
<sequence>MATKRITERIFGSILRAPRAPSPFLSAPLIRPYPRLPRTLQPGQLVRRYAHQIPKPGRPSPPAGKDGNNSETKTRKQLEPHYELTFTCVPCGSRSSHTISKQGYHKGSVLITCPSCRNRHIISDHLNIFGDRNITVEDLMRERGQLVKRGTLGVDGDIEFWEDGTQTQRGAGNGGNNKAEGAVSSEASMEADEASKAREARDPSTSAATSSATTTTKPSLSGSGTRPRLDGGHSAADTPSTKRQFHKSRESRVWESRPSSFGEHELAELRASLRDEIEAPKTPTRSRKQNGEKTEGFTMTKYFAQSRNPEARVRLGSVGRKFPVQQRKPDSTPASVPEAGSPTETGPRTRTIYAWPEGSREAVEVLVDIDTGKVLSQMPDRVRRIQRQPGATLHFRKVTYAPPDSTQGSVAELAKATEVSSPQRPLPEETYERIARGVESAKELPPQKVSLEEFNLFEAETEKAI</sequence>
<dbReference type="GO" id="GO:0008270">
    <property type="term" value="F:zinc ion binding"/>
    <property type="evidence" value="ECO:0007669"/>
    <property type="project" value="UniProtKB-KW"/>
</dbReference>
<evidence type="ECO:0000313" key="7">
    <source>
        <dbReference type="EMBL" id="ETS87402.1"/>
    </source>
</evidence>
<reference evidence="8" key="1">
    <citation type="journal article" date="2015" name="BMC Genomics">
        <title>Genomic and transcriptomic analysis of the endophytic fungus Pestalotiopsis fici reveals its lifestyle and high potential for synthesis of natural products.</title>
        <authorList>
            <person name="Wang X."/>
            <person name="Zhang X."/>
            <person name="Liu L."/>
            <person name="Xiang M."/>
            <person name="Wang W."/>
            <person name="Sun X."/>
            <person name="Che Y."/>
            <person name="Guo L."/>
            <person name="Liu G."/>
            <person name="Guo L."/>
            <person name="Wang C."/>
            <person name="Yin W.B."/>
            <person name="Stadler M."/>
            <person name="Zhang X."/>
            <person name="Liu X."/>
        </authorList>
    </citation>
    <scope>NUCLEOTIDE SEQUENCE [LARGE SCALE GENOMIC DNA]</scope>
    <source>
        <strain evidence="8">W106-1 / CGMCC3.15140</strain>
    </source>
</reference>
<dbReference type="GO" id="GO:0030150">
    <property type="term" value="P:protein import into mitochondrial matrix"/>
    <property type="evidence" value="ECO:0007669"/>
    <property type="project" value="TreeGrafter"/>
</dbReference>
<keyword evidence="8" id="KW-1185">Reference proteome</keyword>
<evidence type="ECO:0000256" key="5">
    <source>
        <dbReference type="SAM" id="MobiDB-lite"/>
    </source>
</evidence>
<feature type="region of interest" description="Disordered" evidence="5">
    <location>
        <begin position="52"/>
        <end position="78"/>
    </location>
</feature>
<protein>
    <recommendedName>
        <fullName evidence="6">DNL-type domain-containing protein</fullName>
    </recommendedName>
</protein>
<dbReference type="PANTHER" id="PTHR20922:SF13">
    <property type="entry name" value="DNL-TYPE ZINC FINGER PROTEIN"/>
    <property type="match status" value="1"/>
</dbReference>
<feature type="compositionally biased region" description="Basic and acidic residues" evidence="5">
    <location>
        <begin position="193"/>
        <end position="202"/>
    </location>
</feature>
<feature type="domain" description="DNL-type" evidence="6">
    <location>
        <begin position="77"/>
        <end position="172"/>
    </location>
</feature>
<accession>W3XPF9</accession>
<organism evidence="7 8">
    <name type="scientific">Pestalotiopsis fici (strain W106-1 / CGMCC3.15140)</name>
    <dbReference type="NCBI Taxonomy" id="1229662"/>
    <lineage>
        <taxon>Eukaryota</taxon>
        <taxon>Fungi</taxon>
        <taxon>Dikarya</taxon>
        <taxon>Ascomycota</taxon>
        <taxon>Pezizomycotina</taxon>
        <taxon>Sordariomycetes</taxon>
        <taxon>Xylariomycetidae</taxon>
        <taxon>Amphisphaeriales</taxon>
        <taxon>Sporocadaceae</taxon>
        <taxon>Pestalotiopsis</taxon>
    </lineage>
</organism>
<dbReference type="Pfam" id="PF05180">
    <property type="entry name" value="zf-DNL"/>
    <property type="match status" value="1"/>
</dbReference>
<dbReference type="STRING" id="1229662.W3XPF9"/>
<dbReference type="GO" id="GO:0005739">
    <property type="term" value="C:mitochondrion"/>
    <property type="evidence" value="ECO:0007669"/>
    <property type="project" value="TreeGrafter"/>
</dbReference>